<dbReference type="Gene3D" id="1.10.238.10">
    <property type="entry name" value="EF-hand"/>
    <property type="match status" value="1"/>
</dbReference>
<keyword evidence="3" id="KW-0812">Transmembrane</keyword>
<feature type="region of interest" description="Disordered" evidence="2">
    <location>
        <begin position="717"/>
        <end position="739"/>
    </location>
</feature>
<evidence type="ECO:0000256" key="1">
    <source>
        <dbReference type="ARBA" id="ARBA00022837"/>
    </source>
</evidence>
<reference evidence="5" key="1">
    <citation type="submission" date="2023-10" db="EMBL/GenBank/DDBJ databases">
        <authorList>
            <person name="Chen Y."/>
            <person name="Shah S."/>
            <person name="Dougan E. K."/>
            <person name="Thang M."/>
            <person name="Chan C."/>
        </authorList>
    </citation>
    <scope>NUCLEOTIDE SEQUENCE [LARGE SCALE GENOMIC DNA]</scope>
</reference>
<feature type="transmembrane region" description="Helical" evidence="3">
    <location>
        <begin position="87"/>
        <end position="108"/>
    </location>
</feature>
<feature type="domain" description="EF-hand" evidence="4">
    <location>
        <begin position="583"/>
        <end position="618"/>
    </location>
</feature>
<dbReference type="EMBL" id="CAUYUJ010002291">
    <property type="protein sequence ID" value="CAK0800081.1"/>
    <property type="molecule type" value="Genomic_DNA"/>
</dbReference>
<dbReference type="SMART" id="SM00054">
    <property type="entry name" value="EFh"/>
    <property type="match status" value="1"/>
</dbReference>
<feature type="transmembrane region" description="Helical" evidence="3">
    <location>
        <begin position="47"/>
        <end position="67"/>
    </location>
</feature>
<feature type="transmembrane region" description="Helical" evidence="3">
    <location>
        <begin position="12"/>
        <end position="35"/>
    </location>
</feature>
<keyword evidence="6" id="KW-1185">Reference proteome</keyword>
<dbReference type="Proteomes" id="UP001189429">
    <property type="component" value="Unassembled WGS sequence"/>
</dbReference>
<feature type="compositionally biased region" description="Low complexity" evidence="2">
    <location>
        <begin position="725"/>
        <end position="739"/>
    </location>
</feature>
<comment type="caution">
    <text evidence="5">The sequence shown here is derived from an EMBL/GenBank/DDBJ whole genome shotgun (WGS) entry which is preliminary data.</text>
</comment>
<evidence type="ECO:0000313" key="6">
    <source>
        <dbReference type="Proteomes" id="UP001189429"/>
    </source>
</evidence>
<proteinExistence type="predicted"/>
<feature type="transmembrane region" description="Helical" evidence="3">
    <location>
        <begin position="246"/>
        <end position="266"/>
    </location>
</feature>
<keyword evidence="3" id="KW-1133">Transmembrane helix</keyword>
<dbReference type="InterPro" id="IPR011992">
    <property type="entry name" value="EF-hand-dom_pair"/>
</dbReference>
<evidence type="ECO:0000259" key="4">
    <source>
        <dbReference type="PROSITE" id="PS50222"/>
    </source>
</evidence>
<accession>A0ABN9Q307</accession>
<feature type="compositionally biased region" description="Low complexity" evidence="2">
    <location>
        <begin position="461"/>
        <end position="480"/>
    </location>
</feature>
<dbReference type="InterPro" id="IPR018247">
    <property type="entry name" value="EF_Hand_1_Ca_BS"/>
</dbReference>
<feature type="non-terminal residue" evidence="5">
    <location>
        <position position="1"/>
    </location>
</feature>
<feature type="transmembrane region" description="Helical" evidence="3">
    <location>
        <begin position="138"/>
        <end position="159"/>
    </location>
</feature>
<dbReference type="PROSITE" id="PS50222">
    <property type="entry name" value="EF_HAND_2"/>
    <property type="match status" value="1"/>
</dbReference>
<dbReference type="InterPro" id="IPR002048">
    <property type="entry name" value="EF_hand_dom"/>
</dbReference>
<gene>
    <name evidence="5" type="ORF">PCOR1329_LOCUS8351</name>
</gene>
<evidence type="ECO:0000256" key="2">
    <source>
        <dbReference type="SAM" id="MobiDB-lite"/>
    </source>
</evidence>
<protein>
    <recommendedName>
        <fullName evidence="4">EF-hand domain-containing protein</fullName>
    </recommendedName>
</protein>
<organism evidence="5 6">
    <name type="scientific">Prorocentrum cordatum</name>
    <dbReference type="NCBI Taxonomy" id="2364126"/>
    <lineage>
        <taxon>Eukaryota</taxon>
        <taxon>Sar</taxon>
        <taxon>Alveolata</taxon>
        <taxon>Dinophyceae</taxon>
        <taxon>Prorocentrales</taxon>
        <taxon>Prorocentraceae</taxon>
        <taxon>Prorocentrum</taxon>
    </lineage>
</organism>
<dbReference type="SUPFAM" id="SSF47473">
    <property type="entry name" value="EF-hand"/>
    <property type="match status" value="1"/>
</dbReference>
<name>A0ABN9Q307_9DINO</name>
<feature type="transmembrane region" description="Helical" evidence="3">
    <location>
        <begin position="187"/>
        <end position="209"/>
    </location>
</feature>
<feature type="region of interest" description="Disordered" evidence="2">
    <location>
        <begin position="461"/>
        <end position="526"/>
    </location>
</feature>
<evidence type="ECO:0000256" key="3">
    <source>
        <dbReference type="SAM" id="Phobius"/>
    </source>
</evidence>
<keyword evidence="3" id="KW-0472">Membrane</keyword>
<sequence>TLQALSRLDVDWPATLAIFFKYVNLLSLPAIGAFLQINMECWTGASVFWEVATQALSPIMVFVDFLLLHGLSLLCSDGLAFNFVHNVIGLIFTKMNISVIGLSLALFYRETMPNSKVMVKAFPEVEFGGDVWWDVLPLNLLTTLFYGVTLFSYVCWIVWTAPRRSMMVPGFIARYRFCFGSVRPDRFWWVIVQLTYGTVINLTQVVFPARNLRSQVYFLLLTMIFFSIIQFRAWPLKFRDCNWVDLTFKLCLVVFLIMTTAWIDTSSMDENDMKDTEVVYSVIIMVGFIWAGSFAAYHFVAWLISCCYPSGFTQGRLTQTVWNLRDVSGAMLMLQDRDLVKRLMTLGEHDLGSLREATNTMIHVFFGKQTSLHSRRQQRMIMGGGFRAWDHNATVIQLLKEDTESGLLEAHVLQRCRFRLSLLKLSRAALAENCLNSYHDHAELYPRVHKNLVLNRRAEAPAALPGSGSSPLPRSSPRSSPRVDDARPTLTQSRSTASSLSGSGSSSLGLGASGTSSSGLGKSSSRSLGLGASGSFSSKFIPKGVRNHLDAKQAARAIQFSKGELTREVFVDMIEKKFGYLHLPTEHVNEMFSSMDADNSGTVSMSEFIGYMMANTPHDLVHHFSKDDMSTAWEAAGAGAEGVHHHDFLAMVHRDEVRVWRDSSHMLGEHELDALPLGDLLRAPSSPWASPSSSRASPSSWASPSWLPPPPSWALSWPSAPPSTPSSSPSSSSSSWSRSSVRRRPSARRAWSFTTRIQLYWRPAQDAEQSAFRRRTHESRTPADDIFDLDRAPVVQSCWIDADQSTLSRGFAID</sequence>
<keyword evidence="1" id="KW-0106">Calcium</keyword>
<evidence type="ECO:0000313" key="5">
    <source>
        <dbReference type="EMBL" id="CAK0800081.1"/>
    </source>
</evidence>
<feature type="transmembrane region" description="Helical" evidence="3">
    <location>
        <begin position="278"/>
        <end position="304"/>
    </location>
</feature>
<dbReference type="PROSITE" id="PS00018">
    <property type="entry name" value="EF_HAND_1"/>
    <property type="match status" value="1"/>
</dbReference>
<feature type="transmembrane region" description="Helical" evidence="3">
    <location>
        <begin position="216"/>
        <end position="234"/>
    </location>
</feature>
<feature type="compositionally biased region" description="Low complexity" evidence="2">
    <location>
        <begin position="493"/>
        <end position="526"/>
    </location>
</feature>